<dbReference type="PROSITE" id="PS51257">
    <property type="entry name" value="PROKAR_LIPOPROTEIN"/>
    <property type="match status" value="1"/>
</dbReference>
<dbReference type="RefSeq" id="WP_135525831.1">
    <property type="nucleotide sequence ID" value="NZ_SRLH01000003.1"/>
</dbReference>
<keyword evidence="2" id="KW-1185">Reference proteome</keyword>
<evidence type="ECO:0000313" key="2">
    <source>
        <dbReference type="Proteomes" id="UP000297407"/>
    </source>
</evidence>
<proteinExistence type="predicted"/>
<dbReference type="AlphaFoldDB" id="A0A4Z0L9S7"/>
<dbReference type="OrthoDB" id="1446480at2"/>
<dbReference type="EMBL" id="SRLH01000003">
    <property type="protein sequence ID" value="TGD58571.1"/>
    <property type="molecule type" value="Genomic_DNA"/>
</dbReference>
<comment type="caution">
    <text evidence="1">The sequence shown here is derived from an EMBL/GenBank/DDBJ whole genome shotgun (WGS) entry which is preliminary data.</text>
</comment>
<accession>A0A4Z0L9S7</accession>
<sequence>MKAITLLTAMIVTFSSCNCQKKAAAASNNVSEETVMKQQTVLPTLEYEANTRGFFRKISVADQVAWVTNVRDGKPEEVKISDADWKELVSLYKSVNKDGLANLKAPTEERFHDGAPMANFRVIEKGKTFESVTFDGGAPPAEIAKIVNKLIEIADKKE</sequence>
<organism evidence="1 2">
    <name type="scientific">Flavobacterium humi</name>
    <dbReference type="NCBI Taxonomy" id="2562683"/>
    <lineage>
        <taxon>Bacteria</taxon>
        <taxon>Pseudomonadati</taxon>
        <taxon>Bacteroidota</taxon>
        <taxon>Flavobacteriia</taxon>
        <taxon>Flavobacteriales</taxon>
        <taxon>Flavobacteriaceae</taxon>
        <taxon>Flavobacterium</taxon>
    </lineage>
</organism>
<gene>
    <name evidence="1" type="ORF">E4635_06565</name>
</gene>
<reference evidence="1 2" key="1">
    <citation type="submission" date="2019-04" db="EMBL/GenBank/DDBJ databases">
        <title>Flavobacterium sp. strain DS2-A Genome sequencing and assembly.</title>
        <authorList>
            <person name="Kim I."/>
        </authorList>
    </citation>
    <scope>NUCLEOTIDE SEQUENCE [LARGE SCALE GENOMIC DNA]</scope>
    <source>
        <strain evidence="1 2">DS2-A</strain>
    </source>
</reference>
<protein>
    <submittedName>
        <fullName evidence="1">Uncharacterized protein</fullName>
    </submittedName>
</protein>
<dbReference type="Proteomes" id="UP000297407">
    <property type="component" value="Unassembled WGS sequence"/>
</dbReference>
<name>A0A4Z0L9S7_9FLAO</name>
<evidence type="ECO:0000313" key="1">
    <source>
        <dbReference type="EMBL" id="TGD58571.1"/>
    </source>
</evidence>